<evidence type="ECO:0000256" key="5">
    <source>
        <dbReference type="ARBA" id="ARBA00093797"/>
    </source>
</evidence>
<gene>
    <name evidence="6" type="ORF">LPB072_04510</name>
    <name evidence="7" type="ORF">LPB72_14760</name>
</gene>
<accession>A0A167HGN7</accession>
<keyword evidence="2" id="KW-0963">Cytoplasm</keyword>
<keyword evidence="6" id="KW-0969">Cilium</keyword>
<dbReference type="KEGG" id="hyl:LPB072_04510"/>
<evidence type="ECO:0000313" key="8">
    <source>
        <dbReference type="Proteomes" id="UP000185657"/>
    </source>
</evidence>
<evidence type="ECO:0000313" key="6">
    <source>
        <dbReference type="EMBL" id="AOW12224.1"/>
    </source>
</evidence>
<dbReference type="GO" id="GO:0044781">
    <property type="term" value="P:bacterial-type flagellum organization"/>
    <property type="evidence" value="ECO:0007669"/>
    <property type="project" value="UniProtKB-KW"/>
</dbReference>
<organism evidence="6 9">
    <name type="scientific">Hydrogenophaga crassostreae</name>
    <dbReference type="NCBI Taxonomy" id="1763535"/>
    <lineage>
        <taxon>Bacteria</taxon>
        <taxon>Pseudomonadati</taxon>
        <taxon>Pseudomonadota</taxon>
        <taxon>Betaproteobacteria</taxon>
        <taxon>Burkholderiales</taxon>
        <taxon>Comamonadaceae</taxon>
        <taxon>Hydrogenophaga</taxon>
    </lineage>
</organism>
<dbReference type="Proteomes" id="UP000185657">
    <property type="component" value="Unassembled WGS sequence"/>
</dbReference>
<dbReference type="InterPro" id="IPR008622">
    <property type="entry name" value="FliT"/>
</dbReference>
<dbReference type="EMBL" id="CP017476">
    <property type="protein sequence ID" value="AOW12224.1"/>
    <property type="molecule type" value="Genomic_DNA"/>
</dbReference>
<sequence length="99" mass="11204">MKQSLLDYYKAIENASGKMLEAAKGEDWDGVMELESTCAILIAQLRSRSRIAKLAPEERQEKTQIMKRILRTDAEIRNLAEPWLADLAFITEATPSALH</sequence>
<dbReference type="Gene3D" id="1.20.58.380">
    <property type="entry name" value="Flagellar protein flit"/>
    <property type="match status" value="1"/>
</dbReference>
<evidence type="ECO:0000256" key="1">
    <source>
        <dbReference type="ARBA" id="ARBA00004514"/>
    </source>
</evidence>
<dbReference type="OrthoDB" id="8687480at2"/>
<dbReference type="AlphaFoldDB" id="A0A167HGN7"/>
<dbReference type="EMBL" id="LVWD01000026">
    <property type="protein sequence ID" value="OAD41170.1"/>
    <property type="molecule type" value="Genomic_DNA"/>
</dbReference>
<evidence type="ECO:0000313" key="7">
    <source>
        <dbReference type="EMBL" id="OAD41170.1"/>
    </source>
</evidence>
<proteinExistence type="predicted"/>
<comment type="subcellular location">
    <subcellularLocation>
        <location evidence="1">Cytoplasm</location>
        <location evidence="1">Cytosol</location>
    </subcellularLocation>
</comment>
<dbReference type="RefSeq" id="WP_066092164.1">
    <property type="nucleotide sequence ID" value="NZ_CP017476.1"/>
</dbReference>
<keyword evidence="3" id="KW-1005">Bacterial flagellum biogenesis</keyword>
<keyword evidence="4" id="KW-0143">Chaperone</keyword>
<dbReference type="STRING" id="1763535.LPB072_04510"/>
<protein>
    <recommendedName>
        <fullName evidence="5">Flagellar protein FliT</fullName>
    </recommendedName>
</protein>
<evidence type="ECO:0000256" key="4">
    <source>
        <dbReference type="ARBA" id="ARBA00023186"/>
    </source>
</evidence>
<evidence type="ECO:0000256" key="3">
    <source>
        <dbReference type="ARBA" id="ARBA00022795"/>
    </source>
</evidence>
<evidence type="ECO:0000256" key="2">
    <source>
        <dbReference type="ARBA" id="ARBA00022490"/>
    </source>
</evidence>
<dbReference type="Proteomes" id="UP000185680">
    <property type="component" value="Chromosome"/>
</dbReference>
<evidence type="ECO:0000313" key="9">
    <source>
        <dbReference type="Proteomes" id="UP000185680"/>
    </source>
</evidence>
<keyword evidence="8" id="KW-1185">Reference proteome</keyword>
<keyword evidence="6" id="KW-0282">Flagellum</keyword>
<dbReference type="Pfam" id="PF05400">
    <property type="entry name" value="FliT"/>
    <property type="match status" value="1"/>
</dbReference>
<name>A0A167HGN7_9BURK</name>
<reference evidence="7 8" key="1">
    <citation type="submission" date="2016-02" db="EMBL/GenBank/DDBJ databases">
        <title>Draft genome sequence of Hydrogenophaga sp. LPB0072.</title>
        <authorList>
            <person name="Shin S.-K."/>
            <person name="Yi H."/>
        </authorList>
    </citation>
    <scope>NUCLEOTIDE SEQUENCE [LARGE SCALE GENOMIC DNA]</scope>
    <source>
        <strain evidence="7 8">LPB0072</strain>
    </source>
</reference>
<keyword evidence="6" id="KW-0966">Cell projection</keyword>
<reference evidence="6 9" key="2">
    <citation type="submission" date="2016-10" db="EMBL/GenBank/DDBJ databases">
        <title>Hydorgenophaga sp. LPB0072 isolated from gastropod.</title>
        <authorList>
            <person name="Kim E."/>
            <person name="Yi H."/>
        </authorList>
    </citation>
    <scope>NUCLEOTIDE SEQUENCE [LARGE SCALE GENOMIC DNA]</scope>
    <source>
        <strain evidence="6 9">LPB0072</strain>
    </source>
</reference>